<reference evidence="1 2" key="1">
    <citation type="journal article" date="1992" name="Lakartidningen">
        <title>[Penicillin V and not amoxicillin is the first choice preparation in acute otitis].</title>
        <authorList>
            <person name="Kamme C."/>
            <person name="Lundgren K."/>
            <person name="Prellner K."/>
        </authorList>
    </citation>
    <scope>NUCLEOTIDE SEQUENCE [LARGE SCALE GENOMIC DNA]</scope>
    <source>
        <strain evidence="1 2">W1</strain>
    </source>
</reference>
<name>A0A5C8CEJ0_9SPIR</name>
<dbReference type="Gene3D" id="2.40.160.20">
    <property type="match status" value="1"/>
</dbReference>
<dbReference type="RefSeq" id="WP_147758658.1">
    <property type="nucleotide sequence ID" value="NZ_SAXT01000005.1"/>
</dbReference>
<organism evidence="1 2">
    <name type="scientific">Brachyspira aalborgi</name>
    <dbReference type="NCBI Taxonomy" id="29522"/>
    <lineage>
        <taxon>Bacteria</taxon>
        <taxon>Pseudomonadati</taxon>
        <taxon>Spirochaetota</taxon>
        <taxon>Spirochaetia</taxon>
        <taxon>Brachyspirales</taxon>
        <taxon>Brachyspiraceae</taxon>
        <taxon>Brachyspira</taxon>
    </lineage>
</organism>
<sequence>MKRMTLIIAFIFIAISTFYQGNKGYAFDFEGMYLAPKISYYPENPVGKIWNHYLGAGVAAGFDLFRLKTVYPIPLRVEFEYMGRALATNADATIHSVMFGAYYDLNLFYVRASELDTLSTKKVYTTKRPFMSIYIGMHLGAKIGYNVTDKGDIGLIQTNSGVSRTTILFGAGLGFAWHIYSWFTLDLGYRAVLGPGFKMANEVLLSFRFTKP</sequence>
<accession>A0A5C8CEJ0</accession>
<dbReference type="Proteomes" id="UP000325116">
    <property type="component" value="Unassembled WGS sequence"/>
</dbReference>
<proteinExistence type="predicted"/>
<evidence type="ECO:0008006" key="3">
    <source>
        <dbReference type="Google" id="ProtNLM"/>
    </source>
</evidence>
<dbReference type="AlphaFoldDB" id="A0A5C8CEJ0"/>
<gene>
    <name evidence="1" type="ORF">EPJ80_08540</name>
</gene>
<evidence type="ECO:0000313" key="1">
    <source>
        <dbReference type="EMBL" id="TXJ11749.1"/>
    </source>
</evidence>
<comment type="caution">
    <text evidence="1">The sequence shown here is derived from an EMBL/GenBank/DDBJ whole genome shotgun (WGS) entry which is preliminary data.</text>
</comment>
<protein>
    <recommendedName>
        <fullName evidence="3">Tia invasion determinant</fullName>
    </recommendedName>
</protein>
<evidence type="ECO:0000313" key="2">
    <source>
        <dbReference type="Proteomes" id="UP000325116"/>
    </source>
</evidence>
<dbReference type="EMBL" id="SAXT01000005">
    <property type="protein sequence ID" value="TXJ11749.1"/>
    <property type="molecule type" value="Genomic_DNA"/>
</dbReference>